<keyword evidence="4" id="KW-0698">rRNA processing</keyword>
<dbReference type="EMBL" id="JAKKPZ010000009">
    <property type="protein sequence ID" value="KAI1717058.1"/>
    <property type="molecule type" value="Genomic_DNA"/>
</dbReference>
<feature type="region of interest" description="Disordered" evidence="5">
    <location>
        <begin position="16"/>
        <end position="49"/>
    </location>
</feature>
<comment type="similarity">
    <text evidence="2">Belongs to the TSR2 family.</text>
</comment>
<dbReference type="InterPro" id="IPR013320">
    <property type="entry name" value="ConA-like_dom_sf"/>
</dbReference>
<dbReference type="SUPFAM" id="SSF49899">
    <property type="entry name" value="Concanavalin A-like lectins/glucanases"/>
    <property type="match status" value="1"/>
</dbReference>
<dbReference type="PANTHER" id="PTHR21250">
    <property type="entry name" value="PRE-RRNA-PROCESSING PROTEIN TSR2 HOMOLOG"/>
    <property type="match status" value="1"/>
</dbReference>
<evidence type="ECO:0000313" key="7">
    <source>
        <dbReference type="Proteomes" id="UP001201812"/>
    </source>
</evidence>
<feature type="region of interest" description="Disordered" evidence="5">
    <location>
        <begin position="453"/>
        <end position="513"/>
    </location>
</feature>
<keyword evidence="7" id="KW-1185">Reference proteome</keyword>
<feature type="compositionally biased region" description="Polar residues" evidence="5">
    <location>
        <begin position="18"/>
        <end position="49"/>
    </location>
</feature>
<dbReference type="Gene3D" id="2.60.120.200">
    <property type="match status" value="1"/>
</dbReference>
<proteinExistence type="inferred from homology"/>
<evidence type="ECO:0000256" key="3">
    <source>
        <dbReference type="ARBA" id="ARBA00017551"/>
    </source>
</evidence>
<protein>
    <recommendedName>
        <fullName evidence="3">Pre-rRNA-processing protein TSR2 homolog</fullName>
    </recommendedName>
</protein>
<evidence type="ECO:0000256" key="2">
    <source>
        <dbReference type="ARBA" id="ARBA00006524"/>
    </source>
</evidence>
<dbReference type="InterPro" id="IPR019398">
    <property type="entry name" value="Pre-rRNA_process_TSR2"/>
</dbReference>
<evidence type="ECO:0000256" key="1">
    <source>
        <dbReference type="ARBA" id="ARBA00002210"/>
    </source>
</evidence>
<evidence type="ECO:0000256" key="5">
    <source>
        <dbReference type="SAM" id="MobiDB-lite"/>
    </source>
</evidence>
<reference evidence="6" key="1">
    <citation type="submission" date="2022-01" db="EMBL/GenBank/DDBJ databases">
        <title>Genome Sequence Resource for Two Populations of Ditylenchus destructor, the Migratory Endoparasitic Phytonematode.</title>
        <authorList>
            <person name="Zhang H."/>
            <person name="Lin R."/>
            <person name="Xie B."/>
        </authorList>
    </citation>
    <scope>NUCLEOTIDE SEQUENCE</scope>
    <source>
        <strain evidence="6">BazhouSP</strain>
    </source>
</reference>
<evidence type="ECO:0000256" key="4">
    <source>
        <dbReference type="ARBA" id="ARBA00022552"/>
    </source>
</evidence>
<comment type="function">
    <text evidence="1">May be involved in 20S pre-rRNA processing.</text>
</comment>
<gene>
    <name evidence="6" type="ORF">DdX_06784</name>
</gene>
<sequence length="766" mass="85284">MECDDDRWTTVVRKSKTNETNTVAQAATQPQVSQAEAQPLQPSISTSSNDPLFNRIHNEIVRRVLSSWNSYQAAVNDELGGPKTAEKDVWFGEVLTQHLIDIHESKDKSLATDVDDLSDWIDDILDEEFNLIVEDGTIESASNALLRASALLHQQYQTLNNGNGLNVEVANILLTTIAQLISVSDACLSGGVAVTNGVPPLRTVVAAANRNLPSRVLAAPSLDKAMRAGKCQRSDFGVYRAKELRRLVTAYDFPRMPSMRPSSVRRSGLHLNCGFDAINEPCGWYSVALPPNHGTMDNVENDDDDPQNNFQRARFETFFDLEKFDCTSDRSFPFDDYFLLFGAKEGMVPGVEELGAALEAYVPCQMDRGVLRFDYWSNNETPILKICIIAENNPMPQCEESQLDLNPLTFEIPQNLKPFRIRIQVEHVGHEDIVFIDNVHYDGKVCGMEHEIEDVDDSDGHVSSNRIDSSAETDPTHLQSRDGQAESTGTDSFIQLTHSPTPTSSKLSEDESSNKGMIELLSATLAPGKLQHVEEIFDEKTAISEFNNQLIVGGRNKSAENNTENKAHRDPTSADPCHLLTCDFNFGDSCYYTLLGLGSTAEWRVGSSALGNPHTGVHRPNPFDRKMTGFAFVGTDGVDLSNEVFVLESPAFILTEPVQLVFDLFQRSMGPQLRVCVNSFDNCPYSNPTLDAHHYWLINQKVLLKPNAAHKVYFIAGKVKQNLFLAIDNIRLHKLDNSDFCSVSSTIDDIRKSNRKQKSRRYALNS</sequence>
<organism evidence="6 7">
    <name type="scientific">Ditylenchus destructor</name>
    <dbReference type="NCBI Taxonomy" id="166010"/>
    <lineage>
        <taxon>Eukaryota</taxon>
        <taxon>Metazoa</taxon>
        <taxon>Ecdysozoa</taxon>
        <taxon>Nematoda</taxon>
        <taxon>Chromadorea</taxon>
        <taxon>Rhabditida</taxon>
        <taxon>Tylenchina</taxon>
        <taxon>Tylenchomorpha</taxon>
        <taxon>Sphaerularioidea</taxon>
        <taxon>Anguinidae</taxon>
        <taxon>Anguininae</taxon>
        <taxon>Ditylenchus</taxon>
    </lineage>
</organism>
<name>A0AAD4R582_9BILA</name>
<dbReference type="Pfam" id="PF10273">
    <property type="entry name" value="WGG"/>
    <property type="match status" value="1"/>
</dbReference>
<feature type="compositionally biased region" description="Polar residues" evidence="5">
    <location>
        <begin position="461"/>
        <end position="478"/>
    </location>
</feature>
<dbReference type="Proteomes" id="UP001201812">
    <property type="component" value="Unassembled WGS sequence"/>
</dbReference>
<dbReference type="AlphaFoldDB" id="A0AAD4R582"/>
<dbReference type="GO" id="GO:0006364">
    <property type="term" value="P:rRNA processing"/>
    <property type="evidence" value="ECO:0007669"/>
    <property type="project" value="UniProtKB-KW"/>
</dbReference>
<evidence type="ECO:0000313" key="6">
    <source>
        <dbReference type="EMBL" id="KAI1717058.1"/>
    </source>
</evidence>
<comment type="caution">
    <text evidence="6">The sequence shown here is derived from an EMBL/GenBank/DDBJ whole genome shotgun (WGS) entry which is preliminary data.</text>
</comment>
<accession>A0AAD4R582</accession>
<feature type="compositionally biased region" description="Polar residues" evidence="5">
    <location>
        <begin position="485"/>
        <end position="506"/>
    </location>
</feature>